<evidence type="ECO:0000313" key="2">
    <source>
        <dbReference type="EMBL" id="UTC29736.1"/>
    </source>
</evidence>
<keyword evidence="1" id="KW-0472">Membrane</keyword>
<protein>
    <submittedName>
        <fullName evidence="2">Uncharacterized protein</fullName>
    </submittedName>
</protein>
<dbReference type="EMBL" id="ON529858">
    <property type="protein sequence ID" value="UTC29736.1"/>
    <property type="molecule type" value="Genomic_DNA"/>
</dbReference>
<dbReference type="Proteomes" id="UP001057427">
    <property type="component" value="Segment"/>
</dbReference>
<keyword evidence="3" id="KW-1185">Reference proteome</keyword>
<gene>
    <name evidence="2" type="ORF">BAJUN_01060</name>
</gene>
<sequence>MSAPSEPTQPPAWAWACLIAAIVFAGLSSGAGEFWGRQLVALSGLLMGFGLREMLLHRRQK</sequence>
<reference evidence="2" key="1">
    <citation type="submission" date="2022-05" db="EMBL/GenBank/DDBJ databases">
        <authorList>
            <person name="Friedrich I."/>
            <person name="Poehlein A."/>
            <person name="Schneider D."/>
            <person name="Hertel R."/>
            <person name="Daniel R."/>
        </authorList>
    </citation>
    <scope>NUCLEOTIDE SEQUENCE</scope>
</reference>
<name>A0A9E7ST94_9CAUD</name>
<organism evidence="2 3">
    <name type="scientific">Brevundimonas phage vB_BgoS-Bajun</name>
    <dbReference type="NCBI Taxonomy" id="2948594"/>
    <lineage>
        <taxon>Viruses</taxon>
        <taxon>Duplodnaviria</taxon>
        <taxon>Heunggongvirae</taxon>
        <taxon>Uroviricota</taxon>
        <taxon>Caudoviricetes</taxon>
        <taxon>Dolichocephalovirinae</taxon>
    </lineage>
</organism>
<evidence type="ECO:0000256" key="1">
    <source>
        <dbReference type="SAM" id="Phobius"/>
    </source>
</evidence>
<proteinExistence type="predicted"/>
<feature type="transmembrane region" description="Helical" evidence="1">
    <location>
        <begin position="12"/>
        <end position="28"/>
    </location>
</feature>
<keyword evidence="1" id="KW-1133">Transmembrane helix</keyword>
<accession>A0A9E7ST94</accession>
<feature type="transmembrane region" description="Helical" evidence="1">
    <location>
        <begin position="34"/>
        <end position="51"/>
    </location>
</feature>
<keyword evidence="1" id="KW-0812">Transmembrane</keyword>
<evidence type="ECO:0000313" key="3">
    <source>
        <dbReference type="Proteomes" id="UP001057427"/>
    </source>
</evidence>